<dbReference type="EMBL" id="FMVN01000001">
    <property type="protein sequence ID" value="SCX83083.1"/>
    <property type="molecule type" value="Genomic_DNA"/>
</dbReference>
<dbReference type="Pfam" id="PF07690">
    <property type="entry name" value="MFS_1"/>
    <property type="match status" value="1"/>
</dbReference>
<keyword evidence="6 7" id="KW-0472">Membrane</keyword>
<dbReference type="InterPro" id="IPR011701">
    <property type="entry name" value="MFS"/>
</dbReference>
<evidence type="ECO:0000313" key="9">
    <source>
        <dbReference type="EMBL" id="CEG60604.1"/>
    </source>
</evidence>
<dbReference type="EMBL" id="LN614830">
    <property type="protein sequence ID" value="CEG60604.1"/>
    <property type="molecule type" value="Genomic_DNA"/>
</dbReference>
<sequence length="435" mass="47950">MGNLATYLLNKKTFLPLFLTQFFSAFNDNAFKLSMLTLISYHLSTSQNQSEYYQALAGALFTLPFFLFSATAGQLADKYDKALMTKLIKVFEVVLMCVGSFALYSGSIYTLLFCLAGMGIHSTFFGPIKYAILPDHLPREQLLKATGLIEASTFLAILLGTSLGALAIGTAVVHVGYAILIVNLIAVLGLTASCYIPAAPSITKGLIIDWRIGRATWNMLKDALKNHRLLPAILAISWFWLIGAVMLTKLPDYTHYVLWADTSVFAVFLSLFSIGIALGALSISYFLASKITLRYVPIAMFMLSVFAIDLYLASPKITEEMPLQTFAQFFIKPDCLRITVDFFLFSFCAGLFVVPLYTYLQVSSDEGTRARTIAANNIINALFMVLGSIMVMVLLQLNVGIALVFLIVAILNAAAAFALWLLLLIQAKRLMVQVR</sequence>
<dbReference type="OrthoDB" id="9803968at2"/>
<evidence type="ECO:0000259" key="8">
    <source>
        <dbReference type="PROSITE" id="PS50850"/>
    </source>
</evidence>
<dbReference type="Proteomes" id="UP000032414">
    <property type="component" value="Chromosome I"/>
</dbReference>
<evidence type="ECO:0000313" key="10">
    <source>
        <dbReference type="EMBL" id="SCX83083.1"/>
    </source>
</evidence>
<dbReference type="PANTHER" id="PTHR43266">
    <property type="entry name" value="MACROLIDE-EFFLUX PROTEIN"/>
    <property type="match status" value="1"/>
</dbReference>
<feature type="transmembrane region" description="Helical" evidence="7">
    <location>
        <begin position="267"/>
        <end position="288"/>
    </location>
</feature>
<dbReference type="Gene3D" id="1.20.1250.20">
    <property type="entry name" value="MFS general substrate transporter like domains"/>
    <property type="match status" value="1"/>
</dbReference>
<reference evidence="11" key="2">
    <citation type="submission" date="2014-09" db="EMBL/GenBank/DDBJ databases">
        <authorList>
            <person name="Gomez-Valero L."/>
        </authorList>
    </citation>
    <scope>NUCLEOTIDE SEQUENCE [LARGE SCALE GENOMIC DNA]</scope>
    <source>
        <strain evidence="11">ATCC33218</strain>
    </source>
</reference>
<keyword evidence="9" id="KW-0012">Acyltransferase</keyword>
<keyword evidence="4 7" id="KW-0812">Transmembrane</keyword>
<dbReference type="SUPFAM" id="SSF103473">
    <property type="entry name" value="MFS general substrate transporter"/>
    <property type="match status" value="1"/>
</dbReference>
<dbReference type="InterPro" id="IPR036259">
    <property type="entry name" value="MFS_trans_sf"/>
</dbReference>
<dbReference type="RefSeq" id="WP_045098993.1">
    <property type="nucleotide sequence ID" value="NZ_CP020614.1"/>
</dbReference>
<evidence type="ECO:0000256" key="4">
    <source>
        <dbReference type="ARBA" id="ARBA00022692"/>
    </source>
</evidence>
<evidence type="ECO:0000313" key="11">
    <source>
        <dbReference type="Proteomes" id="UP000032414"/>
    </source>
</evidence>
<evidence type="ECO:0000256" key="7">
    <source>
        <dbReference type="SAM" id="Phobius"/>
    </source>
</evidence>
<feature type="transmembrane region" description="Helical" evidence="7">
    <location>
        <begin position="87"/>
        <end position="104"/>
    </location>
</feature>
<feature type="transmembrane region" description="Helical" evidence="7">
    <location>
        <begin position="342"/>
        <end position="362"/>
    </location>
</feature>
<dbReference type="AlphaFoldDB" id="A0A098GDQ5"/>
<proteinExistence type="predicted"/>
<keyword evidence="3" id="KW-1003">Cell membrane</keyword>
<feature type="domain" description="Major facilitator superfamily (MFS) profile" evidence="8">
    <location>
        <begin position="13"/>
        <end position="427"/>
    </location>
</feature>
<dbReference type="STRING" id="451.B6N58_09055"/>
<dbReference type="Proteomes" id="UP000182998">
    <property type="component" value="Unassembled WGS sequence"/>
</dbReference>
<feature type="transmembrane region" description="Helical" evidence="7">
    <location>
        <begin position="374"/>
        <end position="395"/>
    </location>
</feature>
<dbReference type="InterPro" id="IPR020846">
    <property type="entry name" value="MFS_dom"/>
</dbReference>
<comment type="subcellular location">
    <subcellularLocation>
        <location evidence="1">Cell membrane</location>
        <topology evidence="1">Multi-pass membrane protein</topology>
    </subcellularLocation>
</comment>
<keyword evidence="5 7" id="KW-1133">Transmembrane helix</keyword>
<reference evidence="9" key="1">
    <citation type="submission" date="2014-09" db="EMBL/GenBank/DDBJ databases">
        <authorList>
            <person name="GOMEZ-VALERO Laura"/>
        </authorList>
    </citation>
    <scope>NUCLEOTIDE SEQUENCE</scope>
    <source>
        <strain evidence="9">ATCC33218</strain>
    </source>
</reference>
<evidence type="ECO:0000256" key="5">
    <source>
        <dbReference type="ARBA" id="ARBA00022989"/>
    </source>
</evidence>
<dbReference type="HOGENOM" id="CLU_029603_1_0_6"/>
<feature type="transmembrane region" description="Helical" evidence="7">
    <location>
        <begin position="229"/>
        <end position="247"/>
    </location>
</feature>
<dbReference type="CDD" id="cd06173">
    <property type="entry name" value="MFS_MefA_like"/>
    <property type="match status" value="1"/>
</dbReference>
<keyword evidence="12" id="KW-1185">Reference proteome</keyword>
<accession>A0A098GDQ5</accession>
<feature type="transmembrane region" description="Helical" evidence="7">
    <location>
        <begin position="145"/>
        <end position="169"/>
    </location>
</feature>
<dbReference type="GO" id="GO:0005886">
    <property type="term" value="C:plasma membrane"/>
    <property type="evidence" value="ECO:0007669"/>
    <property type="project" value="UniProtKB-SubCell"/>
</dbReference>
<dbReference type="PANTHER" id="PTHR43266:SF2">
    <property type="entry name" value="MAJOR FACILITATOR SUPERFAMILY (MFS) PROFILE DOMAIN-CONTAINING PROTEIN"/>
    <property type="match status" value="1"/>
</dbReference>
<dbReference type="GO" id="GO:0022857">
    <property type="term" value="F:transmembrane transporter activity"/>
    <property type="evidence" value="ECO:0007669"/>
    <property type="project" value="InterPro"/>
</dbReference>
<name>A0A098GDQ5_LEGMI</name>
<feature type="transmembrane region" description="Helical" evidence="7">
    <location>
        <begin position="401"/>
        <end position="425"/>
    </location>
</feature>
<evidence type="ECO:0000313" key="12">
    <source>
        <dbReference type="Proteomes" id="UP000182998"/>
    </source>
</evidence>
<dbReference type="PATRIC" id="fig|451.8.peg.1697"/>
<keyword evidence="9" id="KW-0808">Transferase</keyword>
<evidence type="ECO:0000256" key="3">
    <source>
        <dbReference type="ARBA" id="ARBA00022475"/>
    </source>
</evidence>
<evidence type="ECO:0000256" key="2">
    <source>
        <dbReference type="ARBA" id="ARBA00022448"/>
    </source>
</evidence>
<protein>
    <submittedName>
        <fullName evidence="9">2-acylglycerophosphoethanolamine acyltransferase</fullName>
    </submittedName>
    <submittedName>
        <fullName evidence="10">Major Facilitator Superfamily protein</fullName>
    </submittedName>
</protein>
<feature type="transmembrane region" description="Helical" evidence="7">
    <location>
        <begin position="295"/>
        <end position="313"/>
    </location>
</feature>
<reference evidence="10 12" key="3">
    <citation type="submission" date="2016-10" db="EMBL/GenBank/DDBJ databases">
        <authorList>
            <person name="Varghese N."/>
            <person name="Submissions S."/>
        </authorList>
    </citation>
    <scope>NUCLEOTIDE SEQUENCE [LARGE SCALE GENOMIC DNA]</scope>
    <source>
        <strain evidence="10 12">ATCC 33218</strain>
    </source>
</reference>
<evidence type="ECO:0000256" key="1">
    <source>
        <dbReference type="ARBA" id="ARBA00004651"/>
    </source>
</evidence>
<dbReference type="KEGG" id="tmc:LMI_1297"/>
<dbReference type="GO" id="GO:0016746">
    <property type="term" value="F:acyltransferase activity"/>
    <property type="evidence" value="ECO:0007669"/>
    <property type="project" value="UniProtKB-KW"/>
</dbReference>
<keyword evidence="2" id="KW-0813">Transport</keyword>
<evidence type="ECO:0000256" key="6">
    <source>
        <dbReference type="ARBA" id="ARBA00023136"/>
    </source>
</evidence>
<dbReference type="PROSITE" id="PS50850">
    <property type="entry name" value="MFS"/>
    <property type="match status" value="1"/>
</dbReference>
<feature type="transmembrane region" description="Helical" evidence="7">
    <location>
        <begin position="52"/>
        <end position="75"/>
    </location>
</feature>
<organism evidence="9 11">
    <name type="scientific">Legionella micdadei</name>
    <name type="common">Tatlockia micdadei</name>
    <dbReference type="NCBI Taxonomy" id="451"/>
    <lineage>
        <taxon>Bacteria</taxon>
        <taxon>Pseudomonadati</taxon>
        <taxon>Pseudomonadota</taxon>
        <taxon>Gammaproteobacteria</taxon>
        <taxon>Legionellales</taxon>
        <taxon>Legionellaceae</taxon>
        <taxon>Legionella</taxon>
    </lineage>
</organism>
<gene>
    <name evidence="9" type="ORF">LMI_1297</name>
    <name evidence="10" type="ORF">SAMN02982997_00185</name>
</gene>